<dbReference type="SUPFAM" id="SSF51306">
    <property type="entry name" value="LexA/Signal peptidase"/>
    <property type="match status" value="1"/>
</dbReference>
<dbReference type="GO" id="GO:0009003">
    <property type="term" value="F:signal peptidase activity"/>
    <property type="evidence" value="ECO:0007669"/>
    <property type="project" value="UniProtKB-EC"/>
</dbReference>
<dbReference type="NCBIfam" id="TIGR02227">
    <property type="entry name" value="sigpep_I_bact"/>
    <property type="match status" value="1"/>
</dbReference>
<dbReference type="GO" id="GO:0006465">
    <property type="term" value="P:signal peptide processing"/>
    <property type="evidence" value="ECO:0007669"/>
    <property type="project" value="InterPro"/>
</dbReference>
<dbReference type="AlphaFoldDB" id="A0A6G4U865"/>
<evidence type="ECO:0000256" key="5">
    <source>
        <dbReference type="ARBA" id="ARBA00022801"/>
    </source>
</evidence>
<comment type="similarity">
    <text evidence="3 7">Belongs to the peptidase S26 family.</text>
</comment>
<comment type="catalytic activity">
    <reaction evidence="1 7">
        <text>Cleavage of hydrophobic, N-terminal signal or leader sequences from secreted and periplasmic proteins.</text>
        <dbReference type="EC" id="3.4.21.89"/>
    </reaction>
</comment>
<name>A0A6G4U865_9ACTN</name>
<comment type="caution">
    <text evidence="9">The sequence shown here is derived from an EMBL/GenBank/DDBJ whole genome shotgun (WGS) entry which is preliminary data.</text>
</comment>
<organism evidence="9 10">
    <name type="scientific">Streptomyces coryli</name>
    <dbReference type="NCBI Taxonomy" id="1128680"/>
    <lineage>
        <taxon>Bacteria</taxon>
        <taxon>Bacillati</taxon>
        <taxon>Actinomycetota</taxon>
        <taxon>Actinomycetes</taxon>
        <taxon>Kitasatosporales</taxon>
        <taxon>Streptomycetaceae</taxon>
        <taxon>Streptomyces</taxon>
    </lineage>
</organism>
<keyword evidence="10" id="KW-1185">Reference proteome</keyword>
<feature type="domain" description="Peptidase S26" evidence="8">
    <location>
        <begin position="33"/>
        <end position="221"/>
    </location>
</feature>
<protein>
    <recommendedName>
        <fullName evidence="4 7">Signal peptidase I</fullName>
        <ecNumber evidence="4 7">3.4.21.89</ecNumber>
    </recommendedName>
</protein>
<proteinExistence type="inferred from homology"/>
<evidence type="ECO:0000256" key="6">
    <source>
        <dbReference type="PIRSR" id="PIRSR600223-1"/>
    </source>
</evidence>
<evidence type="ECO:0000313" key="10">
    <source>
        <dbReference type="Proteomes" id="UP000481583"/>
    </source>
</evidence>
<dbReference type="PANTHER" id="PTHR43390:SF1">
    <property type="entry name" value="CHLOROPLAST PROCESSING PEPTIDASE"/>
    <property type="match status" value="1"/>
</dbReference>
<keyword evidence="7" id="KW-0812">Transmembrane</keyword>
<dbReference type="InterPro" id="IPR019758">
    <property type="entry name" value="Pept_S26A_signal_pept_1_CS"/>
</dbReference>
<dbReference type="GO" id="GO:0004252">
    <property type="term" value="F:serine-type endopeptidase activity"/>
    <property type="evidence" value="ECO:0007669"/>
    <property type="project" value="InterPro"/>
</dbReference>
<evidence type="ECO:0000256" key="7">
    <source>
        <dbReference type="RuleBase" id="RU362042"/>
    </source>
</evidence>
<dbReference type="InterPro" id="IPR019533">
    <property type="entry name" value="Peptidase_S26"/>
</dbReference>
<keyword evidence="7" id="KW-0472">Membrane</keyword>
<dbReference type="PANTHER" id="PTHR43390">
    <property type="entry name" value="SIGNAL PEPTIDASE I"/>
    <property type="match status" value="1"/>
</dbReference>
<dbReference type="EMBL" id="JAAKZV010000187">
    <property type="protein sequence ID" value="NGN68192.1"/>
    <property type="molecule type" value="Genomic_DNA"/>
</dbReference>
<accession>A0A6G4U865</accession>
<keyword evidence="5 7" id="KW-0378">Hydrolase</keyword>
<reference evidence="9 10" key="1">
    <citation type="submission" date="2020-02" db="EMBL/GenBank/DDBJ databases">
        <title>Whole-genome analyses of novel actinobacteria.</title>
        <authorList>
            <person name="Sahin N."/>
        </authorList>
    </citation>
    <scope>NUCLEOTIDE SEQUENCE [LARGE SCALE GENOMIC DNA]</scope>
    <source>
        <strain evidence="9 10">A7024</strain>
    </source>
</reference>
<dbReference type="Pfam" id="PF10502">
    <property type="entry name" value="Peptidase_S26"/>
    <property type="match status" value="1"/>
</dbReference>
<dbReference type="InterPro" id="IPR036286">
    <property type="entry name" value="LexA/Signal_pep-like_sf"/>
</dbReference>
<comment type="subcellular location">
    <subcellularLocation>
        <location evidence="2">Cell membrane</location>
        <topology evidence="2">Single-pass type II membrane protein</topology>
    </subcellularLocation>
    <subcellularLocation>
        <location evidence="7">Membrane</location>
        <topology evidence="7">Single-pass type II membrane protein</topology>
    </subcellularLocation>
</comment>
<dbReference type="PROSITE" id="PS00761">
    <property type="entry name" value="SPASE_I_3"/>
    <property type="match status" value="1"/>
</dbReference>
<evidence type="ECO:0000256" key="4">
    <source>
        <dbReference type="ARBA" id="ARBA00013208"/>
    </source>
</evidence>
<keyword evidence="7" id="KW-0645">Protease</keyword>
<dbReference type="GO" id="GO:0005886">
    <property type="term" value="C:plasma membrane"/>
    <property type="evidence" value="ECO:0007669"/>
    <property type="project" value="UniProtKB-SubCell"/>
</dbReference>
<evidence type="ECO:0000313" key="9">
    <source>
        <dbReference type="EMBL" id="NGN68192.1"/>
    </source>
</evidence>
<evidence type="ECO:0000256" key="1">
    <source>
        <dbReference type="ARBA" id="ARBA00000677"/>
    </source>
</evidence>
<keyword evidence="7" id="KW-1133">Transmembrane helix</keyword>
<evidence type="ECO:0000259" key="8">
    <source>
        <dbReference type="Pfam" id="PF10502"/>
    </source>
</evidence>
<dbReference type="Gene3D" id="2.10.109.10">
    <property type="entry name" value="Umud Fragment, subunit A"/>
    <property type="match status" value="1"/>
</dbReference>
<feature type="active site" evidence="6">
    <location>
        <position position="130"/>
    </location>
</feature>
<dbReference type="InterPro" id="IPR000223">
    <property type="entry name" value="Pept_S26A_signal_pept_1"/>
</dbReference>
<evidence type="ECO:0000256" key="3">
    <source>
        <dbReference type="ARBA" id="ARBA00009370"/>
    </source>
</evidence>
<feature type="active site" evidence="6">
    <location>
        <position position="58"/>
    </location>
</feature>
<dbReference type="EC" id="3.4.21.89" evidence="4 7"/>
<dbReference type="PRINTS" id="PR00727">
    <property type="entry name" value="LEADERPTASE"/>
</dbReference>
<dbReference type="RefSeq" id="WP_165241912.1">
    <property type="nucleotide sequence ID" value="NZ_JAAKZV010000187.1"/>
</dbReference>
<evidence type="ECO:0000256" key="2">
    <source>
        <dbReference type="ARBA" id="ARBA00004401"/>
    </source>
</evidence>
<feature type="transmembrane region" description="Helical" evidence="7">
    <location>
        <begin position="30"/>
        <end position="54"/>
    </location>
</feature>
<dbReference type="CDD" id="cd06530">
    <property type="entry name" value="S26_SPase_I"/>
    <property type="match status" value="1"/>
</dbReference>
<gene>
    <name evidence="9" type="primary">lepB</name>
    <name evidence="9" type="ORF">G5C51_30370</name>
</gene>
<dbReference type="Proteomes" id="UP000481583">
    <property type="component" value="Unassembled WGS sequence"/>
</dbReference>
<sequence>MDVHIAERGHRSDLEDEGAERRLRFPWRRVSAIGGVCVVVVLLVSAFVVQPFLIPSGSMEGTLRPGDRIMVNKLAYRFGDDAPRRGDVVVFDGTGTFSGEQPAGNPVTGMLRKAASAAGLAEPAETDYVKRVIGVGGDRVTCCDKQLRLTVNGHPVDERAYLYPGDTPSRVRFDVVVPTGKLWVMGDHRSDSRDSRDLLGAPGGGMVPVDRVIGRADWIGWPLGRWSAVGRAEHG</sequence>